<dbReference type="Proteomes" id="UP000001695">
    <property type="component" value="Chromosome"/>
</dbReference>
<dbReference type="SUPFAM" id="SSF51730">
    <property type="entry name" value="FAD-linked oxidoreductase"/>
    <property type="match status" value="1"/>
</dbReference>
<accession>B2IK06</accession>
<comment type="catalytic activity">
    <reaction evidence="3">
        <text>L-glutamate 5-semialdehyde + NAD(+) + H2O = L-glutamate + NADH + 2 H(+)</text>
        <dbReference type="Rhea" id="RHEA:30235"/>
        <dbReference type="ChEBI" id="CHEBI:15377"/>
        <dbReference type="ChEBI" id="CHEBI:15378"/>
        <dbReference type="ChEBI" id="CHEBI:29985"/>
        <dbReference type="ChEBI" id="CHEBI:57540"/>
        <dbReference type="ChEBI" id="CHEBI:57945"/>
        <dbReference type="ChEBI" id="CHEBI:58066"/>
        <dbReference type="EC" id="1.2.1.88"/>
    </reaction>
</comment>
<comment type="pathway">
    <text evidence="3">Amino-acid degradation; L-proline degradation into L-glutamate; L-glutamate from L-proline: step 1/2.</text>
</comment>
<feature type="active site" evidence="4">
    <location>
        <position position="786"/>
    </location>
</feature>
<dbReference type="AlphaFoldDB" id="B2IK06"/>
<sequence length="1032" mass="112109">MTSSSTFLPFSAPYAPADEAIAEDLLRQVECDKAVQARIDARATRLVQAVRARASRLGGLDDLLREYSLSTQEGLALMVLAEALLRVPDDATADRLIADKLASFHEHRNPAGQDPLLVSMADWALGASAHVLTAGRSMEGLVAFLARRLGPTTIRIAARRAMQVLGNHFVLGRTIEEGLARAHLDRSENFYSFDMLGEGARTADDAALYYDAYAQAIGRLGQRAGTRPLPARPGISVKLSALHPRYEARKRTTILPELLPRISQLARLAKTHDLNFTIDAEEADRLEFSLDLVDALLRDPDLAGWKGFGLAVQAYQKRAGTVIDHVVTSARQQGRQIMVRLVKGAYWDTEIKRAQERGLADYPVFTRKAMTDLNYIACAKLLLAARDCVYPQFATHNALTIATIIELATGAGAYEFQRLQGMGEDLYTALREDRSDSRCRVYAPIGAHEHLLPYLVRRLLENGANSSFVSRIGDPNVPVKDLLIRPQTVIGQAANARSQHLPLPCDLHAPDRKTAQGLEFGDRKSVTVLLRRIGETRSALQSARGHKRTPRTGDVLLVSSPIDGTIIGEVNEAQRDLLPDILRVAKEGFRVWSRTPVRERAACLDRCAARLVAEAPEILCLLQKEAGKTLEDAVGEWREAIDFCRYYAAEARHHLSDGVFMPGPTGEQNQLRKLGRGVFVCISPWNFPLSIFLGQVAAALVAGNSVLAKPAEQTPLIAAKIVALLHDCGVPASVLHVLQGDGKIGEALVALPDIAGVAFTGSSAVASHINRALAAKQGPIACLIAETGGINAMIVDATAQLEQVCDDVLTSAFRSAGQRCSSLRLLCLQEEIADDALSLIRGGVEELSVDDPLDLGTDIGPIIDASAHRTLTDHIEMMRREKRLLCHGKVSAGAPKAGFYLAPHIIELKRAEDLDREVFGPILHVVRYKNEDLSKLLDELEDKGYGLTMGIHSRINATIEQICARRLAGNVYINRNMIGAVVGTQPFGGFGLSGTGPKAGGPSYLDRFCVETIVTTNMTAVGGDIKLINSLS</sequence>
<name>B2IK06_BEII9</name>
<keyword evidence="3" id="KW-0678">Repressor</keyword>
<feature type="domain" description="Proline dehydrogenase PutA" evidence="7">
    <location>
        <begin position="60"/>
        <end position="169"/>
    </location>
</feature>
<dbReference type="Gene3D" id="3.20.20.220">
    <property type="match status" value="1"/>
</dbReference>
<dbReference type="InterPro" id="IPR024089">
    <property type="entry name" value="PRODH_PutA_dom_I/II"/>
</dbReference>
<evidence type="ECO:0000256" key="3">
    <source>
        <dbReference type="PIRNR" id="PIRNR000197"/>
    </source>
</evidence>
<evidence type="ECO:0000256" key="2">
    <source>
        <dbReference type="ARBA" id="ARBA00023027"/>
    </source>
</evidence>
<dbReference type="InterPro" id="IPR015590">
    <property type="entry name" value="Aldehyde_DH_dom"/>
</dbReference>
<dbReference type="InterPro" id="IPR016162">
    <property type="entry name" value="Ald_DH_N"/>
</dbReference>
<dbReference type="Pfam" id="PF01619">
    <property type="entry name" value="Pro_dh"/>
    <property type="match status" value="1"/>
</dbReference>
<keyword evidence="9" id="KW-1185">Reference proteome</keyword>
<keyword evidence="2 3" id="KW-0520">NAD</keyword>
<dbReference type="GO" id="GO:0009898">
    <property type="term" value="C:cytoplasmic side of plasma membrane"/>
    <property type="evidence" value="ECO:0007669"/>
    <property type="project" value="TreeGrafter"/>
</dbReference>
<comment type="similarity">
    <text evidence="3">In the C-terminal section; belongs to the aldehyde dehydrogenase family.</text>
</comment>
<proteinExistence type="inferred from homology"/>
<comment type="similarity">
    <text evidence="3">In the N-terminal section; belongs to the proline dehydrogenase family.</text>
</comment>
<dbReference type="InterPro" id="IPR024082">
    <property type="entry name" value="PRODH_PutA_dom_II"/>
</dbReference>
<comment type="pathway">
    <text evidence="3">Amino-acid degradation; L-proline degradation into L-glutamate; L-glutamate from L-proline: step 2/2.</text>
</comment>
<keyword evidence="1 3" id="KW-0560">Oxidoreductase</keyword>
<dbReference type="OrthoDB" id="9812625at2"/>
<dbReference type="SUPFAM" id="SSF53720">
    <property type="entry name" value="ALDH-like"/>
    <property type="match status" value="1"/>
</dbReference>
<dbReference type="eggNOG" id="COG0506">
    <property type="taxonomic scope" value="Bacteria"/>
</dbReference>
<dbReference type="Pfam" id="PF14850">
    <property type="entry name" value="Pro_dh-DNA_bdg"/>
    <property type="match status" value="1"/>
</dbReference>
<reference evidence="8 9" key="2">
    <citation type="journal article" date="2010" name="J. Bacteriol.">
        <title>Complete genome sequence of Beijerinckia indica subsp. indica.</title>
        <authorList>
            <person name="Tamas I."/>
            <person name="Dedysh S.N."/>
            <person name="Liesack W."/>
            <person name="Stott M.B."/>
            <person name="Alam M."/>
            <person name="Murrell J.C."/>
            <person name="Dunfield P.F."/>
        </authorList>
    </citation>
    <scope>NUCLEOTIDE SEQUENCE [LARGE SCALE GENOMIC DNA]</scope>
    <source>
        <strain evidence="9">ATCC 9039 / DSM 1715 / NCIMB 8712</strain>
    </source>
</reference>
<evidence type="ECO:0000259" key="5">
    <source>
        <dbReference type="Pfam" id="PF00171"/>
    </source>
</evidence>
<dbReference type="Gene3D" id="1.20.5.460">
    <property type="entry name" value="Single helix bin"/>
    <property type="match status" value="1"/>
</dbReference>
<comment type="catalytic activity">
    <reaction evidence="3">
        <text>L-proline + a quinone = (S)-1-pyrroline-5-carboxylate + a quinol + H(+)</text>
        <dbReference type="Rhea" id="RHEA:23784"/>
        <dbReference type="ChEBI" id="CHEBI:15378"/>
        <dbReference type="ChEBI" id="CHEBI:17388"/>
        <dbReference type="ChEBI" id="CHEBI:24646"/>
        <dbReference type="ChEBI" id="CHEBI:60039"/>
        <dbReference type="ChEBI" id="CHEBI:132124"/>
        <dbReference type="EC" id="1.5.5.2"/>
    </reaction>
</comment>
<evidence type="ECO:0000256" key="1">
    <source>
        <dbReference type="ARBA" id="ARBA00023002"/>
    </source>
</evidence>
<dbReference type="InterPro" id="IPR005933">
    <property type="entry name" value="PutA_C"/>
</dbReference>
<evidence type="ECO:0000259" key="7">
    <source>
        <dbReference type="Pfam" id="PF14850"/>
    </source>
</evidence>
<dbReference type="PIRSF" id="PIRSF000197">
    <property type="entry name" value="Bifunct_PutA"/>
    <property type="match status" value="1"/>
</dbReference>
<keyword evidence="3" id="KW-0804">Transcription</keyword>
<dbReference type="HOGENOM" id="CLU_005682_1_0_5"/>
<evidence type="ECO:0000313" key="8">
    <source>
        <dbReference type="EMBL" id="ACB96381.1"/>
    </source>
</evidence>
<dbReference type="UniPathway" id="UPA00261">
    <property type="reaction ID" value="UER00373"/>
</dbReference>
<dbReference type="InterPro" id="IPR029041">
    <property type="entry name" value="FAD-linked_oxidoreductase-like"/>
</dbReference>
<dbReference type="Gene3D" id="3.40.605.10">
    <property type="entry name" value="Aldehyde Dehydrogenase, Chain A, domain 1"/>
    <property type="match status" value="1"/>
</dbReference>
<dbReference type="EC" id="1.5.5.2" evidence="3"/>
<dbReference type="InterPro" id="IPR050485">
    <property type="entry name" value="Proline_metab_enzyme"/>
</dbReference>
<dbReference type="InterPro" id="IPR016163">
    <property type="entry name" value="Ald_DH_C"/>
</dbReference>
<dbReference type="EC" id="1.2.1.88" evidence="3"/>
<evidence type="ECO:0000313" key="9">
    <source>
        <dbReference type="Proteomes" id="UP000001695"/>
    </source>
</evidence>
<dbReference type="SUPFAM" id="SSF81935">
    <property type="entry name" value="N-terminal domain of bifunctional PutA protein"/>
    <property type="match status" value="1"/>
</dbReference>
<dbReference type="GO" id="GO:0004657">
    <property type="term" value="F:proline dehydrogenase activity"/>
    <property type="evidence" value="ECO:0007669"/>
    <property type="project" value="UniProtKB-UniRule"/>
</dbReference>
<dbReference type="Gene3D" id="3.40.309.10">
    <property type="entry name" value="Aldehyde Dehydrogenase, Chain A, domain 2"/>
    <property type="match status" value="1"/>
</dbReference>
<dbReference type="STRING" id="395963.Bind_2812"/>
<dbReference type="eggNOG" id="COG4230">
    <property type="taxonomic scope" value="Bacteria"/>
</dbReference>
<dbReference type="PANTHER" id="PTHR42862:SF1">
    <property type="entry name" value="DELTA-1-PYRROLINE-5-CARBOXYLATE DEHYDROGENASE 2, ISOFORM A-RELATED"/>
    <property type="match status" value="1"/>
</dbReference>
<dbReference type="InterPro" id="IPR002872">
    <property type="entry name" value="Proline_DH_dom"/>
</dbReference>
<feature type="domain" description="Aldehyde dehydrogenase" evidence="5">
    <location>
        <begin position="556"/>
        <end position="1009"/>
    </location>
</feature>
<dbReference type="EMBL" id="CP001016">
    <property type="protein sequence ID" value="ACB96381.1"/>
    <property type="molecule type" value="Genomic_DNA"/>
</dbReference>
<dbReference type="PANTHER" id="PTHR42862">
    <property type="entry name" value="DELTA-1-PYRROLINE-5-CARBOXYLATE DEHYDROGENASE 1, ISOFORM A-RELATED"/>
    <property type="match status" value="1"/>
</dbReference>
<comment type="function">
    <text evidence="3">Oxidizes proline to glutamate for use as a carbon and nitrogen source.</text>
</comment>
<organism evidence="8 9">
    <name type="scientific">Beijerinckia indica subsp. indica (strain ATCC 9039 / DSM 1715 / NCIMB 8712)</name>
    <dbReference type="NCBI Taxonomy" id="395963"/>
    <lineage>
        <taxon>Bacteria</taxon>
        <taxon>Pseudomonadati</taxon>
        <taxon>Pseudomonadota</taxon>
        <taxon>Alphaproteobacteria</taxon>
        <taxon>Hyphomicrobiales</taxon>
        <taxon>Beijerinckiaceae</taxon>
        <taxon>Beijerinckia</taxon>
    </lineage>
</organism>
<dbReference type="KEGG" id="bid:Bind_2812"/>
<keyword evidence="3" id="KW-0805">Transcription regulation</keyword>
<dbReference type="NCBIfam" id="NF008869">
    <property type="entry name" value="PRK11904.1"/>
    <property type="match status" value="1"/>
</dbReference>
<keyword evidence="3" id="KW-0238">DNA-binding</keyword>
<dbReference type="NCBIfam" id="TIGR01238">
    <property type="entry name" value="D1pyr5carbox3"/>
    <property type="match status" value="1"/>
</dbReference>
<dbReference type="GO" id="GO:0003842">
    <property type="term" value="F:L-glutamate gamma-semialdehyde dehydrogenase activity"/>
    <property type="evidence" value="ECO:0007669"/>
    <property type="project" value="UniProtKB-UniRule"/>
</dbReference>
<evidence type="ECO:0000256" key="4">
    <source>
        <dbReference type="PIRSR" id="PIRSR000197-1"/>
    </source>
</evidence>
<keyword evidence="3" id="KW-0285">Flavoprotein</keyword>
<dbReference type="RefSeq" id="WP_012385732.1">
    <property type="nucleotide sequence ID" value="NC_010581.1"/>
</dbReference>
<evidence type="ECO:0000259" key="6">
    <source>
        <dbReference type="Pfam" id="PF01619"/>
    </source>
</evidence>
<dbReference type="InterPro" id="IPR025703">
    <property type="entry name" value="Bifunct_PutA"/>
</dbReference>
<gene>
    <name evidence="8" type="ordered locus">Bind_2812</name>
</gene>
<feature type="domain" description="Proline dehydrogenase" evidence="6">
    <location>
        <begin position="187"/>
        <end position="471"/>
    </location>
</feature>
<comment type="cofactor">
    <cofactor evidence="3">
        <name>FAD</name>
        <dbReference type="ChEBI" id="CHEBI:57692"/>
    </cofactor>
</comment>
<dbReference type="InterPro" id="IPR016161">
    <property type="entry name" value="Ald_DH/histidinol_DH"/>
</dbReference>
<dbReference type="FunFam" id="3.40.309.10:FF:000005">
    <property type="entry name" value="1-pyrroline-5-carboxylate dehydrogenase 1"/>
    <property type="match status" value="1"/>
</dbReference>
<protein>
    <recommendedName>
        <fullName evidence="3">Bifunctional protein PutA</fullName>
    </recommendedName>
    <domain>
        <recommendedName>
            <fullName evidence="3">Proline dehydrogenase</fullName>
            <ecNumber evidence="3">1.5.5.2</ecNumber>
        </recommendedName>
        <alternativeName>
            <fullName evidence="3">Proline oxidase</fullName>
        </alternativeName>
    </domain>
    <domain>
        <recommendedName>
            <fullName evidence="3">Delta-1-pyrroline-5-carboxylate dehydrogenase</fullName>
            <shortName evidence="3">P5C dehydrogenase</shortName>
            <ecNumber evidence="3">1.2.1.88</ecNumber>
        </recommendedName>
        <alternativeName>
            <fullName evidence="3">L-glutamate gamma-semialdehyde dehydrogenase</fullName>
        </alternativeName>
    </domain>
</protein>
<keyword evidence="3" id="KW-0274">FAD</keyword>
<dbReference type="Pfam" id="PF00171">
    <property type="entry name" value="Aldedh"/>
    <property type="match status" value="1"/>
</dbReference>
<dbReference type="GO" id="GO:0003700">
    <property type="term" value="F:DNA-binding transcription factor activity"/>
    <property type="evidence" value="ECO:0007669"/>
    <property type="project" value="InterPro"/>
</dbReference>
<keyword evidence="3" id="KW-0642">Proline metabolism</keyword>
<dbReference type="GO" id="GO:0010133">
    <property type="term" value="P:L-proline catabolic process to L-glutamate"/>
    <property type="evidence" value="ECO:0007669"/>
    <property type="project" value="UniProtKB-UniRule"/>
</dbReference>
<feature type="active site" evidence="4">
    <location>
        <position position="820"/>
    </location>
</feature>
<dbReference type="CDD" id="cd07125">
    <property type="entry name" value="ALDH_PutA-P5CDH"/>
    <property type="match status" value="1"/>
</dbReference>
<reference evidence="9" key="1">
    <citation type="submission" date="2008-03" db="EMBL/GenBank/DDBJ databases">
        <title>Complete sequence of chromosome of Beijerinckia indica subsp. indica ATCC 9039.</title>
        <authorList>
            <consortium name="US DOE Joint Genome Institute"/>
            <person name="Copeland A."/>
            <person name="Lucas S."/>
            <person name="Lapidus A."/>
            <person name="Glavina del Rio T."/>
            <person name="Dalin E."/>
            <person name="Tice H."/>
            <person name="Bruce D."/>
            <person name="Goodwin L."/>
            <person name="Pitluck S."/>
            <person name="LaButti K."/>
            <person name="Schmutz J."/>
            <person name="Larimer F."/>
            <person name="Land M."/>
            <person name="Hauser L."/>
            <person name="Kyrpides N."/>
            <person name="Mikhailova N."/>
            <person name="Dunfield P.F."/>
            <person name="Dedysh S.N."/>
            <person name="Liesack W."/>
            <person name="Saw J.H."/>
            <person name="Alam M."/>
            <person name="Chen Y."/>
            <person name="Murrell J.C."/>
            <person name="Richardson P."/>
        </authorList>
    </citation>
    <scope>NUCLEOTIDE SEQUENCE [LARGE SCALE GENOMIC DNA]</scope>
    <source>
        <strain evidence="9">ATCC 9039 / DSM 1715 / NCIMB 8712</strain>
    </source>
</reference>
<dbReference type="GO" id="GO:0003677">
    <property type="term" value="F:DNA binding"/>
    <property type="evidence" value="ECO:0007669"/>
    <property type="project" value="UniProtKB-KW"/>
</dbReference>